<gene>
    <name evidence="2" type="ORF">NU887_07060</name>
</gene>
<evidence type="ECO:0000256" key="1">
    <source>
        <dbReference type="SAM" id="SignalP"/>
    </source>
</evidence>
<feature type="chain" id="PRO_5040778529" evidence="1">
    <location>
        <begin position="22"/>
        <end position="227"/>
    </location>
</feature>
<evidence type="ECO:0000313" key="2">
    <source>
        <dbReference type="EMBL" id="MCR9014792.1"/>
    </source>
</evidence>
<sequence>MRRFSKSLLNRFSLGFLVFFASCSFQKEKTEKTEEVSSVSEEEEINQLLASGLQQLDNWTGYWKSQVPTFDVSGFQIGREITYEPLEWPEDNFIKQDHPLYRYLVPNPEGHGVVDIYSYKVVRPEEAQVSFNPDSEVIYFKSNGMRERLMFMGPSGGFEDAIWVSPDHLMVAGFFEEEGGITPKIWIIMPNDHKYLTFKHPLYTSNYPKNGYLTKKLQNIDFSNGAN</sequence>
<organism evidence="2 3">
    <name type="scientific">Aquiflexum gelatinilyticum</name>
    <dbReference type="NCBI Taxonomy" id="2961943"/>
    <lineage>
        <taxon>Bacteria</taxon>
        <taxon>Pseudomonadati</taxon>
        <taxon>Bacteroidota</taxon>
        <taxon>Cytophagia</taxon>
        <taxon>Cytophagales</taxon>
        <taxon>Cyclobacteriaceae</taxon>
        <taxon>Aquiflexum</taxon>
    </lineage>
</organism>
<dbReference type="GO" id="GO:0016301">
    <property type="term" value="F:kinase activity"/>
    <property type="evidence" value="ECO:0007669"/>
    <property type="project" value="UniProtKB-KW"/>
</dbReference>
<evidence type="ECO:0000313" key="3">
    <source>
        <dbReference type="Proteomes" id="UP001142175"/>
    </source>
</evidence>
<dbReference type="RefSeq" id="WP_258422671.1">
    <property type="nucleotide sequence ID" value="NZ_JANSUY010000003.1"/>
</dbReference>
<accession>A0A9X2SY41</accession>
<proteinExistence type="predicted"/>
<keyword evidence="2" id="KW-0808">Transferase</keyword>
<dbReference type="EMBL" id="JANSUY010000003">
    <property type="protein sequence ID" value="MCR9014792.1"/>
    <property type="molecule type" value="Genomic_DNA"/>
</dbReference>
<protein>
    <submittedName>
        <fullName evidence="2">Bifunctional isocitrate dehydrogenase kinase/phosphatase</fullName>
    </submittedName>
</protein>
<keyword evidence="3" id="KW-1185">Reference proteome</keyword>
<keyword evidence="2" id="KW-0418">Kinase</keyword>
<dbReference type="PROSITE" id="PS51257">
    <property type="entry name" value="PROKAR_LIPOPROTEIN"/>
    <property type="match status" value="1"/>
</dbReference>
<comment type="caution">
    <text evidence="2">The sequence shown here is derived from an EMBL/GenBank/DDBJ whole genome shotgun (WGS) entry which is preliminary data.</text>
</comment>
<reference evidence="2" key="1">
    <citation type="submission" date="2022-08" db="EMBL/GenBank/DDBJ databases">
        <authorList>
            <person name="Zhang D."/>
        </authorList>
    </citation>
    <scope>NUCLEOTIDE SEQUENCE</scope>
    <source>
        <strain evidence="2">XJ19-11</strain>
    </source>
</reference>
<feature type="signal peptide" evidence="1">
    <location>
        <begin position="1"/>
        <end position="21"/>
    </location>
</feature>
<keyword evidence="1" id="KW-0732">Signal</keyword>
<dbReference type="AlphaFoldDB" id="A0A9X2SY41"/>
<name>A0A9X2SY41_9BACT</name>
<dbReference type="Proteomes" id="UP001142175">
    <property type="component" value="Unassembled WGS sequence"/>
</dbReference>